<protein>
    <recommendedName>
        <fullName evidence="9">Fork-head domain-containing protein</fullName>
    </recommendedName>
</protein>
<evidence type="ECO:0000256" key="8">
    <source>
        <dbReference type="SAM" id="SignalP"/>
    </source>
</evidence>
<dbReference type="InterPro" id="IPR036388">
    <property type="entry name" value="WH-like_DNA-bd_sf"/>
</dbReference>
<evidence type="ECO:0000256" key="6">
    <source>
        <dbReference type="PROSITE-ProRule" id="PRU00089"/>
    </source>
</evidence>
<dbReference type="GO" id="GO:0000981">
    <property type="term" value="F:DNA-binding transcription factor activity, RNA polymerase II-specific"/>
    <property type="evidence" value="ECO:0007669"/>
    <property type="project" value="TreeGrafter"/>
</dbReference>
<feature type="domain" description="Fork-head" evidence="9">
    <location>
        <begin position="244"/>
        <end position="340"/>
    </location>
</feature>
<name>A0A1Y2MAW9_EPING</name>
<feature type="signal peptide" evidence="8">
    <location>
        <begin position="1"/>
        <end position="16"/>
    </location>
</feature>
<dbReference type="Pfam" id="PF00250">
    <property type="entry name" value="Forkhead"/>
    <property type="match status" value="1"/>
</dbReference>
<evidence type="ECO:0000313" key="10">
    <source>
        <dbReference type="EMBL" id="OSS52378.1"/>
    </source>
</evidence>
<proteinExistence type="predicted"/>
<dbReference type="InterPro" id="IPR036390">
    <property type="entry name" value="WH_DNA-bd_sf"/>
</dbReference>
<dbReference type="Proteomes" id="UP000193240">
    <property type="component" value="Unassembled WGS sequence"/>
</dbReference>
<dbReference type="SMART" id="SM00339">
    <property type="entry name" value="FH"/>
    <property type="match status" value="1"/>
</dbReference>
<dbReference type="EMBL" id="KZ107839">
    <property type="protein sequence ID" value="OSS52378.1"/>
    <property type="molecule type" value="Genomic_DNA"/>
</dbReference>
<feature type="DNA-binding region" description="Fork-head" evidence="6">
    <location>
        <begin position="244"/>
        <end position="340"/>
    </location>
</feature>
<dbReference type="PROSITE" id="PS50039">
    <property type="entry name" value="FORK_HEAD_3"/>
    <property type="match status" value="1"/>
</dbReference>
<keyword evidence="5 6" id="KW-0539">Nucleus</keyword>
<keyword evidence="2" id="KW-0805">Transcription regulation</keyword>
<keyword evidence="3 6" id="KW-0238">DNA-binding</keyword>
<feature type="compositionally biased region" description="Low complexity" evidence="7">
    <location>
        <begin position="406"/>
        <end position="422"/>
    </location>
</feature>
<keyword evidence="4" id="KW-0804">Transcription</keyword>
<organism evidence="10 11">
    <name type="scientific">Epicoccum nigrum</name>
    <name type="common">Soil fungus</name>
    <name type="synonym">Epicoccum purpurascens</name>
    <dbReference type="NCBI Taxonomy" id="105696"/>
    <lineage>
        <taxon>Eukaryota</taxon>
        <taxon>Fungi</taxon>
        <taxon>Dikarya</taxon>
        <taxon>Ascomycota</taxon>
        <taxon>Pezizomycotina</taxon>
        <taxon>Dothideomycetes</taxon>
        <taxon>Pleosporomycetidae</taxon>
        <taxon>Pleosporales</taxon>
        <taxon>Pleosporineae</taxon>
        <taxon>Didymellaceae</taxon>
        <taxon>Epicoccum</taxon>
    </lineage>
</organism>
<reference evidence="10 11" key="1">
    <citation type="journal article" date="2017" name="Genome Announc.">
        <title>Genome sequence of the saprophytic ascomycete Epicoccum nigrum ICMP 19927 strain isolated from New Zealand.</title>
        <authorList>
            <person name="Fokin M."/>
            <person name="Fleetwood D."/>
            <person name="Weir B.S."/>
            <person name="Villas-Boas S.G."/>
        </authorList>
    </citation>
    <scope>NUCLEOTIDE SEQUENCE [LARGE SCALE GENOMIC DNA]</scope>
    <source>
        <strain evidence="10 11">ICMP 19927</strain>
    </source>
</reference>
<keyword evidence="11" id="KW-1185">Reference proteome</keyword>
<dbReference type="GO" id="GO:0005634">
    <property type="term" value="C:nucleus"/>
    <property type="evidence" value="ECO:0007669"/>
    <property type="project" value="UniProtKB-SubCell"/>
</dbReference>
<evidence type="ECO:0000313" key="11">
    <source>
        <dbReference type="Proteomes" id="UP000193240"/>
    </source>
</evidence>
<dbReference type="InterPro" id="IPR001766">
    <property type="entry name" value="Fork_head_dom"/>
</dbReference>
<sequence>MLWLPLQLLAHHSVTSLQYQSQPVLPLTNLVASTSRLFILTSTLPNRVEITTAMSQPASPHVLSAAGVSDEPPPRETQQDICGTESSVLPQSSPHISHQSREAATTNVNANMLAARVFLPPESHFVQQAAMTFDSRQLPPQSRYLQDNFTRDVHAFGTPVCFTAECIRNDVHPPSTFYHSQPGIHTTPSLPDTSLPETTQQLDDNYGLHYAGHINQEDQAGYYSDMSYGTNFYPSRYEERNPIDKELPYAQLIHRALLSAPNHTMVLRDIYAWFERYTDKAAHSETRGWQNSIRHNLSMNGAFEKVDLPADATTKGFMWRLTPAALREGVKSTTRYRSKAKRSSSRSQPLPQRQASGAKGGNASRRAASNRRAQRARELSRHGPTSGAPHSGPHNGYSSDFREETPYSSPSSYPSRSDTPYSHMSYSPYDMPDDDAPFSPMPGMASHLLSSAPVTPAFAGANTEYDMEIPAEPLFAMPSADQQVDRTTFVEHPLWTLDAASSMDMVDQLTNHANIYYADGS</sequence>
<feature type="compositionally biased region" description="Low complexity" evidence="7">
    <location>
        <begin position="345"/>
        <end position="367"/>
    </location>
</feature>
<feature type="compositionally biased region" description="Basic residues" evidence="7">
    <location>
        <begin position="334"/>
        <end position="344"/>
    </location>
</feature>
<dbReference type="STRING" id="105696.A0A1Y2MAW9"/>
<dbReference type="GO" id="GO:0000978">
    <property type="term" value="F:RNA polymerase II cis-regulatory region sequence-specific DNA binding"/>
    <property type="evidence" value="ECO:0007669"/>
    <property type="project" value="TreeGrafter"/>
</dbReference>
<dbReference type="AlphaFoldDB" id="A0A1Y2MAW9"/>
<keyword evidence="8" id="KW-0732">Signal</keyword>
<evidence type="ECO:0000256" key="4">
    <source>
        <dbReference type="ARBA" id="ARBA00023163"/>
    </source>
</evidence>
<evidence type="ECO:0000256" key="3">
    <source>
        <dbReference type="ARBA" id="ARBA00023125"/>
    </source>
</evidence>
<dbReference type="PROSITE" id="PS00658">
    <property type="entry name" value="FORK_HEAD_2"/>
    <property type="match status" value="1"/>
</dbReference>
<accession>A0A1Y2MAW9</accession>
<evidence type="ECO:0000256" key="5">
    <source>
        <dbReference type="ARBA" id="ARBA00023242"/>
    </source>
</evidence>
<dbReference type="PANTHER" id="PTHR45881">
    <property type="entry name" value="CHECKPOINT SUPPRESSOR 1-LIKE, ISOFORM A-RELATED"/>
    <property type="match status" value="1"/>
</dbReference>
<evidence type="ECO:0000256" key="1">
    <source>
        <dbReference type="ARBA" id="ARBA00004123"/>
    </source>
</evidence>
<gene>
    <name evidence="10" type="ORF">B5807_02285</name>
</gene>
<dbReference type="Gene3D" id="1.10.10.10">
    <property type="entry name" value="Winged helix-like DNA-binding domain superfamily/Winged helix DNA-binding domain"/>
    <property type="match status" value="1"/>
</dbReference>
<dbReference type="SUPFAM" id="SSF46785">
    <property type="entry name" value="Winged helix' DNA-binding domain"/>
    <property type="match status" value="1"/>
</dbReference>
<evidence type="ECO:0000256" key="7">
    <source>
        <dbReference type="SAM" id="MobiDB-lite"/>
    </source>
</evidence>
<dbReference type="PANTHER" id="PTHR45881:SF5">
    <property type="entry name" value="FORK-HEAD DOMAIN-CONTAINING PROTEIN"/>
    <property type="match status" value="1"/>
</dbReference>
<comment type="subcellular location">
    <subcellularLocation>
        <location evidence="1 6">Nucleus</location>
    </subcellularLocation>
</comment>
<evidence type="ECO:0000256" key="2">
    <source>
        <dbReference type="ARBA" id="ARBA00023015"/>
    </source>
</evidence>
<dbReference type="InParanoid" id="A0A1Y2MAW9"/>
<feature type="chain" id="PRO_5013254561" description="Fork-head domain-containing protein" evidence="8">
    <location>
        <begin position="17"/>
        <end position="521"/>
    </location>
</feature>
<evidence type="ECO:0000259" key="9">
    <source>
        <dbReference type="PROSITE" id="PS50039"/>
    </source>
</evidence>
<feature type="region of interest" description="Disordered" evidence="7">
    <location>
        <begin position="330"/>
        <end position="428"/>
    </location>
</feature>
<dbReference type="InterPro" id="IPR030456">
    <property type="entry name" value="TF_fork_head_CS_2"/>
</dbReference>